<keyword evidence="1" id="KW-0479">Metal-binding</keyword>
<dbReference type="InterPro" id="IPR029052">
    <property type="entry name" value="Metallo-depent_PP-like"/>
</dbReference>
<dbReference type="Gene3D" id="3.60.21.10">
    <property type="match status" value="1"/>
</dbReference>
<evidence type="ECO:0000313" key="6">
    <source>
        <dbReference type="Proteomes" id="UP000467637"/>
    </source>
</evidence>
<evidence type="ECO:0000259" key="4">
    <source>
        <dbReference type="Pfam" id="PF00149"/>
    </source>
</evidence>
<sequence>MRLEGILLNGLYVFLVLLICYIIFILPTQWLKIERIRYPLNLNVRILQISDMHVERLRIRPAKIAAIIHDEKPDYIFITGDFTKYRKMLPKLEEYLRAMAICNVPIFCVLGNHDYQQKNVKDLVKLLRKYGLRLLRNESLHLEQFELIGIDDFDSDKSDIKAAFRAVDDRRTKLIITHDPNIVLHLNKEFDYLMAGHLHGKQFNIPFFFHIKNAGKLPRMGIYKGLHKQQYGAYYISKGIGQTGVNARLFVRSEVTMHYL</sequence>
<keyword evidence="3" id="KW-0812">Transmembrane</keyword>
<keyword evidence="6" id="KW-1185">Reference proteome</keyword>
<dbReference type="EMBL" id="WSEM01000020">
    <property type="protein sequence ID" value="MVQ37762.1"/>
    <property type="molecule type" value="Genomic_DNA"/>
</dbReference>
<name>A0ABW9UEG6_9BACL</name>
<evidence type="ECO:0000313" key="5">
    <source>
        <dbReference type="EMBL" id="MVQ37762.1"/>
    </source>
</evidence>
<dbReference type="InterPro" id="IPR004843">
    <property type="entry name" value="Calcineurin-like_PHP"/>
</dbReference>
<dbReference type="PANTHER" id="PTHR31302">
    <property type="entry name" value="TRANSMEMBRANE PROTEIN WITH METALLOPHOSPHOESTERASE DOMAIN-RELATED"/>
    <property type="match status" value="1"/>
</dbReference>
<accession>A0ABW9UEG6</accession>
<dbReference type="SUPFAM" id="SSF56300">
    <property type="entry name" value="Metallo-dependent phosphatases"/>
    <property type="match status" value="1"/>
</dbReference>
<feature type="transmembrane region" description="Helical" evidence="3">
    <location>
        <begin position="6"/>
        <end position="27"/>
    </location>
</feature>
<keyword evidence="2" id="KW-0378">Hydrolase</keyword>
<keyword evidence="3" id="KW-0472">Membrane</keyword>
<keyword evidence="3" id="KW-1133">Transmembrane helix</keyword>
<evidence type="ECO:0000256" key="3">
    <source>
        <dbReference type="SAM" id="Phobius"/>
    </source>
</evidence>
<reference evidence="5 6" key="1">
    <citation type="submission" date="2019-12" db="EMBL/GenBank/DDBJ databases">
        <authorList>
            <person name="Huq M.A."/>
        </authorList>
    </citation>
    <scope>NUCLEOTIDE SEQUENCE [LARGE SCALE GENOMIC DNA]</scope>
    <source>
        <strain evidence="5 6">MAH-34</strain>
    </source>
</reference>
<dbReference type="Pfam" id="PF00149">
    <property type="entry name" value="Metallophos"/>
    <property type="match status" value="1"/>
</dbReference>
<organism evidence="5 6">
    <name type="scientific">Paenibacillus anseongense</name>
    <dbReference type="NCBI Taxonomy" id="2682845"/>
    <lineage>
        <taxon>Bacteria</taxon>
        <taxon>Bacillati</taxon>
        <taxon>Bacillota</taxon>
        <taxon>Bacilli</taxon>
        <taxon>Bacillales</taxon>
        <taxon>Paenibacillaceae</taxon>
        <taxon>Paenibacillus</taxon>
    </lineage>
</organism>
<feature type="domain" description="Calcineurin-like phosphoesterase" evidence="4">
    <location>
        <begin position="45"/>
        <end position="200"/>
    </location>
</feature>
<comment type="caution">
    <text evidence="5">The sequence shown here is derived from an EMBL/GenBank/DDBJ whole genome shotgun (WGS) entry which is preliminary data.</text>
</comment>
<dbReference type="PANTHER" id="PTHR31302:SF31">
    <property type="entry name" value="PHOSPHODIESTERASE YAEI"/>
    <property type="match status" value="1"/>
</dbReference>
<evidence type="ECO:0000256" key="1">
    <source>
        <dbReference type="ARBA" id="ARBA00022723"/>
    </source>
</evidence>
<dbReference type="Proteomes" id="UP000467637">
    <property type="component" value="Unassembled WGS sequence"/>
</dbReference>
<protein>
    <submittedName>
        <fullName evidence="5">Metallophosphoesterase</fullName>
    </submittedName>
</protein>
<gene>
    <name evidence="5" type="ORF">GON05_24365</name>
</gene>
<evidence type="ECO:0000256" key="2">
    <source>
        <dbReference type="ARBA" id="ARBA00022801"/>
    </source>
</evidence>
<dbReference type="InterPro" id="IPR051158">
    <property type="entry name" value="Metallophosphoesterase_sf"/>
</dbReference>
<proteinExistence type="predicted"/>